<proteinExistence type="predicted"/>
<dbReference type="SMART" id="SM00740">
    <property type="entry name" value="PASTA"/>
    <property type="match status" value="2"/>
</dbReference>
<dbReference type="CDD" id="cd06577">
    <property type="entry name" value="PASTA_pknB"/>
    <property type="match status" value="1"/>
</dbReference>
<evidence type="ECO:0000313" key="4">
    <source>
        <dbReference type="EMBL" id="NYF79506.1"/>
    </source>
</evidence>
<reference evidence="4 5" key="1">
    <citation type="submission" date="2020-07" db="EMBL/GenBank/DDBJ databases">
        <title>Genomic Encyclopedia of Type Strains, Phase IV (KMG-V): Genome sequencing to study the core and pangenomes of soil and plant-associated prokaryotes.</title>
        <authorList>
            <person name="Whitman W."/>
        </authorList>
    </citation>
    <scope>NUCLEOTIDE SEQUENCE [LARGE SCALE GENOMIC DNA]</scope>
    <source>
        <strain evidence="4 5">X4EP2</strain>
    </source>
</reference>
<evidence type="ECO:0000259" key="3">
    <source>
        <dbReference type="PROSITE" id="PS51178"/>
    </source>
</evidence>
<dbReference type="AlphaFoldDB" id="A0A7Y9PHZ7"/>
<dbReference type="EMBL" id="JACCCW010000001">
    <property type="protein sequence ID" value="NYF79506.1"/>
    <property type="molecule type" value="Genomic_DNA"/>
</dbReference>
<dbReference type="Gene3D" id="3.30.10.20">
    <property type="match status" value="3"/>
</dbReference>
<dbReference type="RefSeq" id="WP_179489844.1">
    <property type="nucleotide sequence ID" value="NZ_JACCCW010000001.1"/>
</dbReference>
<evidence type="ECO:0000256" key="2">
    <source>
        <dbReference type="SAM" id="Phobius"/>
    </source>
</evidence>
<keyword evidence="2" id="KW-0812">Transmembrane</keyword>
<sequence>MKRIFHLVLGAMAMVAVVLLFAFTTMRLAIHGGEVEVPNLAGMTVSDATHALSSRGLNLVLISRFYSTTIPAGHIISQVPAPGVIVRHEWEIRAIESLGPQKVSIPNVRGMDERLAEVTIRRLSLDLGTVAHLPAPGDAEIVLAQTPPPNAGGVDSPRVSLLLSQKDDAHTTAFVMPSVVGLSRETAFSRIATLGLYAVVAPPPDAAATAPTNTASPAASTPPVAVPSSGPVTSQIPAAGHRVVKGEGVRLNFGG</sequence>
<keyword evidence="5" id="KW-1185">Reference proteome</keyword>
<evidence type="ECO:0000313" key="5">
    <source>
        <dbReference type="Proteomes" id="UP000589520"/>
    </source>
</evidence>
<name>A0A7Y9PHZ7_9BACT</name>
<organism evidence="4 5">
    <name type="scientific">Granulicella arctica</name>
    <dbReference type="NCBI Taxonomy" id="940613"/>
    <lineage>
        <taxon>Bacteria</taxon>
        <taxon>Pseudomonadati</taxon>
        <taxon>Acidobacteriota</taxon>
        <taxon>Terriglobia</taxon>
        <taxon>Terriglobales</taxon>
        <taxon>Acidobacteriaceae</taxon>
        <taxon>Granulicella</taxon>
    </lineage>
</organism>
<dbReference type="PROSITE" id="PS51178">
    <property type="entry name" value="PASTA"/>
    <property type="match status" value="1"/>
</dbReference>
<keyword evidence="2" id="KW-1133">Transmembrane helix</keyword>
<accession>A0A7Y9PHZ7</accession>
<feature type="region of interest" description="Disordered" evidence="1">
    <location>
        <begin position="208"/>
        <end position="236"/>
    </location>
</feature>
<evidence type="ECO:0000256" key="1">
    <source>
        <dbReference type="SAM" id="MobiDB-lite"/>
    </source>
</evidence>
<feature type="compositionally biased region" description="Low complexity" evidence="1">
    <location>
        <begin position="208"/>
        <end position="234"/>
    </location>
</feature>
<keyword evidence="2" id="KW-0472">Membrane</keyword>
<dbReference type="InterPro" id="IPR005543">
    <property type="entry name" value="PASTA_dom"/>
</dbReference>
<feature type="transmembrane region" description="Helical" evidence="2">
    <location>
        <begin position="7"/>
        <end position="30"/>
    </location>
</feature>
<comment type="caution">
    <text evidence="4">The sequence shown here is derived from an EMBL/GenBank/DDBJ whole genome shotgun (WGS) entry which is preliminary data.</text>
</comment>
<protein>
    <submittedName>
        <fullName evidence="4">Beta-lactam-binding protein with PASTA domain</fullName>
    </submittedName>
</protein>
<dbReference type="Proteomes" id="UP000589520">
    <property type="component" value="Unassembled WGS sequence"/>
</dbReference>
<feature type="domain" description="PASTA" evidence="3">
    <location>
        <begin position="33"/>
        <end position="107"/>
    </location>
</feature>
<gene>
    <name evidence="4" type="ORF">HDF17_001793</name>
</gene>
<dbReference type="Pfam" id="PF03793">
    <property type="entry name" value="PASTA"/>
    <property type="match status" value="1"/>
</dbReference>